<dbReference type="OrthoDB" id="9811314at2"/>
<comment type="similarity">
    <text evidence="2 3">Belongs to the peptidase M16 family.</text>
</comment>
<feature type="domain" description="Peptidase M16 C-terminal" evidence="5">
    <location>
        <begin position="203"/>
        <end position="378"/>
    </location>
</feature>
<dbReference type="InterPro" id="IPR001431">
    <property type="entry name" value="Pept_M16_Zn_BS"/>
</dbReference>
<dbReference type="GO" id="GO:0006508">
    <property type="term" value="P:proteolysis"/>
    <property type="evidence" value="ECO:0007669"/>
    <property type="project" value="InterPro"/>
</dbReference>
<reference evidence="6 7" key="1">
    <citation type="submission" date="2018-08" db="EMBL/GenBank/DDBJ databases">
        <title>Chryseobacterium nematophagum: a novel matrix digesting pathogen of nematodes.</title>
        <authorList>
            <person name="Page A."/>
            <person name="Roberts M."/>
            <person name="Felix M.-A."/>
            <person name="Weir W."/>
        </authorList>
    </citation>
    <scope>NUCLEOTIDE SEQUENCE [LARGE SCALE GENOMIC DNA]</scope>
    <source>
        <strain evidence="6 7">JUb129</strain>
    </source>
</reference>
<sequence>MKNLLLGIAVSFFTGAANPIFSQKIESSTFVGNIEGIKEYSLNNGMRVLLLSDQSQSNMVVNIVYNVGSKDEGYGEKGMAHLLEHMLFKSTKNMGDIKKQLSDKGGQANGTTWFDRTNYYEIFPSSDENLKWSLQMEADRMINATILQSDLDKEFSVVRNEFEIGENDPTRVMMQNVFSSGYTWHNYGNSTIGSKEDIERVKAPTLRKFYEKYYQPDNATLIVAGKFDEKNALQYISEYFSGIPKPSRELGGTYTVEPAQNGEKYFEIKRNNDQQIIAAGYHTSAFADKDYAALAALYEILTSDPSGYLYKSLVETQKISSVWTFSPVVRDPGMVYFNFDVPKDKDLNQATNFVKAELDKVASTKYTAEDLKRAKAKLIKDIENEKNNTVNFAINLTEIVGAGNYKLGFIYRDNVEKLTIEDINRVAQKYFKSNNRTLGVFRPSSNEERVFPAEFRDNQIADLVKGYKGKALEKEPAPFEASIANLKKNLSEGTLSNGMKYGLINKELKGEKIQGTFRFRMGNEKDLQDKNAVANMTAALLKAGTKNKTKEQIQDELDEMKSSIYMYAYGQNFMVNISTYKQYYPKVMAILQDILTNATFPETELKKTVIETNTWLEGQLKDPDAIASNELQRLASPYPKTSIFYVPSLQEQIDGNKKVSRAQVVDFYQNIMGSSNGVGTIIGNLDPKMAEAELEKTFGKFTAKSKYVEVKPMFFETKKQDKNIITPDKENAVALGTSSFKMTQDHPDYPALVMANEILGSGGFLSARLPMRLREKDGISYGVGSYLSIPITNDVASWNYYAYLNPTKRDAVEAAIKEEVGKALASGFTQEELDSNKKSYANERKTNLGMENTLINLVNIQLLFGVPIEKFDEQNAKIQNLKLSEVNAALKKYLSENNIISVFAGDFNKK</sequence>
<organism evidence="6 7">
    <name type="scientific">Chryseobacterium nematophagum</name>
    <dbReference type="NCBI Taxonomy" id="2305228"/>
    <lineage>
        <taxon>Bacteria</taxon>
        <taxon>Pseudomonadati</taxon>
        <taxon>Bacteroidota</taxon>
        <taxon>Flavobacteriia</taxon>
        <taxon>Flavobacteriales</taxon>
        <taxon>Weeksellaceae</taxon>
        <taxon>Chryseobacterium group</taxon>
        <taxon>Chryseobacterium</taxon>
    </lineage>
</organism>
<dbReference type="PROSITE" id="PS00143">
    <property type="entry name" value="INSULINASE"/>
    <property type="match status" value="1"/>
</dbReference>
<evidence type="ECO:0000256" key="2">
    <source>
        <dbReference type="ARBA" id="ARBA00007261"/>
    </source>
</evidence>
<feature type="domain" description="Peptidase M16 N-terminal" evidence="4">
    <location>
        <begin position="522"/>
        <end position="630"/>
    </location>
</feature>
<evidence type="ECO:0000313" key="7">
    <source>
        <dbReference type="Proteomes" id="UP000278775"/>
    </source>
</evidence>
<evidence type="ECO:0000313" key="6">
    <source>
        <dbReference type="EMBL" id="RNA63663.1"/>
    </source>
</evidence>
<dbReference type="EMBL" id="QWIU01000002">
    <property type="protein sequence ID" value="RNA63663.1"/>
    <property type="molecule type" value="Genomic_DNA"/>
</dbReference>
<dbReference type="Gene3D" id="3.30.830.10">
    <property type="entry name" value="Metalloenzyme, LuxS/M16 peptidase-like"/>
    <property type="match status" value="4"/>
</dbReference>
<dbReference type="GO" id="GO:0046872">
    <property type="term" value="F:metal ion binding"/>
    <property type="evidence" value="ECO:0007669"/>
    <property type="project" value="InterPro"/>
</dbReference>
<dbReference type="InterPro" id="IPR007863">
    <property type="entry name" value="Peptidase_M16_C"/>
</dbReference>
<dbReference type="InterPro" id="IPR011249">
    <property type="entry name" value="Metalloenz_LuxS/M16"/>
</dbReference>
<dbReference type="GO" id="GO:0004222">
    <property type="term" value="F:metalloendopeptidase activity"/>
    <property type="evidence" value="ECO:0007669"/>
    <property type="project" value="InterPro"/>
</dbReference>
<protein>
    <submittedName>
        <fullName evidence="6">Insulinase family protein</fullName>
    </submittedName>
</protein>
<dbReference type="RefSeq" id="WP_122637594.1">
    <property type="nucleotide sequence ID" value="NZ_QWIU01000002.1"/>
</dbReference>
<dbReference type="InterPro" id="IPR050361">
    <property type="entry name" value="MPP/UQCRC_Complex"/>
</dbReference>
<dbReference type="Proteomes" id="UP000278775">
    <property type="component" value="Unassembled WGS sequence"/>
</dbReference>
<dbReference type="InterPro" id="IPR011765">
    <property type="entry name" value="Pept_M16_N"/>
</dbReference>
<feature type="domain" description="Peptidase M16 C-terminal" evidence="5">
    <location>
        <begin position="658"/>
        <end position="839"/>
    </location>
</feature>
<name>A0A3M7TJC3_9FLAO</name>
<dbReference type="Pfam" id="PF05193">
    <property type="entry name" value="Peptidase_M16_C"/>
    <property type="match status" value="2"/>
</dbReference>
<dbReference type="AlphaFoldDB" id="A0A3M7TJC3"/>
<evidence type="ECO:0000259" key="5">
    <source>
        <dbReference type="Pfam" id="PF05193"/>
    </source>
</evidence>
<evidence type="ECO:0000256" key="1">
    <source>
        <dbReference type="ARBA" id="ARBA00001947"/>
    </source>
</evidence>
<dbReference type="PANTHER" id="PTHR11851">
    <property type="entry name" value="METALLOPROTEASE"/>
    <property type="match status" value="1"/>
</dbReference>
<comment type="cofactor">
    <cofactor evidence="1">
        <name>Zn(2+)</name>
        <dbReference type="ChEBI" id="CHEBI:29105"/>
    </cofactor>
</comment>
<dbReference type="PANTHER" id="PTHR11851:SF49">
    <property type="entry name" value="MITOCHONDRIAL-PROCESSING PEPTIDASE SUBUNIT ALPHA"/>
    <property type="match status" value="1"/>
</dbReference>
<dbReference type="Pfam" id="PF00675">
    <property type="entry name" value="Peptidase_M16"/>
    <property type="match status" value="2"/>
</dbReference>
<evidence type="ECO:0000256" key="3">
    <source>
        <dbReference type="RuleBase" id="RU004447"/>
    </source>
</evidence>
<comment type="caution">
    <text evidence="6">The sequence shown here is derived from an EMBL/GenBank/DDBJ whole genome shotgun (WGS) entry which is preliminary data.</text>
</comment>
<feature type="domain" description="Peptidase M16 N-terminal" evidence="4">
    <location>
        <begin position="47"/>
        <end position="193"/>
    </location>
</feature>
<accession>A0A3M7TJC3</accession>
<proteinExistence type="inferred from homology"/>
<dbReference type="SUPFAM" id="SSF63411">
    <property type="entry name" value="LuxS/MPP-like metallohydrolase"/>
    <property type="match status" value="4"/>
</dbReference>
<gene>
    <name evidence="6" type="ORF">D1631_17955</name>
</gene>
<evidence type="ECO:0000259" key="4">
    <source>
        <dbReference type="Pfam" id="PF00675"/>
    </source>
</evidence>